<sequence>MRHFVFIIASAFLSHFSAYAVPSPLAKASTANGTAIKWLSCPKGTASTVDCGQIQVPLDHAKPHGQQVPLVFSRARSTSNSTGAPGLYVELGGPGDPNTPVPNQAATAVTTGKGQVDGFAELLSVYDIVGLDVRGTG</sequence>
<dbReference type="Proteomes" id="UP001172673">
    <property type="component" value="Unassembled WGS sequence"/>
</dbReference>
<organism evidence="2 3">
    <name type="scientific">Cladophialophora chaetospira</name>
    <dbReference type="NCBI Taxonomy" id="386627"/>
    <lineage>
        <taxon>Eukaryota</taxon>
        <taxon>Fungi</taxon>
        <taxon>Dikarya</taxon>
        <taxon>Ascomycota</taxon>
        <taxon>Pezizomycotina</taxon>
        <taxon>Eurotiomycetes</taxon>
        <taxon>Chaetothyriomycetidae</taxon>
        <taxon>Chaetothyriales</taxon>
        <taxon>Herpotrichiellaceae</taxon>
        <taxon>Cladophialophora</taxon>
    </lineage>
</organism>
<dbReference type="EMBL" id="JAPDRK010000029">
    <property type="protein sequence ID" value="KAJ9602053.1"/>
    <property type="molecule type" value="Genomic_DNA"/>
</dbReference>
<accession>A0AA38UEA2</accession>
<name>A0AA38UEA2_9EURO</name>
<gene>
    <name evidence="2" type="ORF">H2200_013413</name>
</gene>
<proteinExistence type="predicted"/>
<keyword evidence="1" id="KW-0732">Signal</keyword>
<keyword evidence="3" id="KW-1185">Reference proteome</keyword>
<comment type="caution">
    <text evidence="2">The sequence shown here is derived from an EMBL/GenBank/DDBJ whole genome shotgun (WGS) entry which is preliminary data.</text>
</comment>
<reference evidence="2" key="1">
    <citation type="submission" date="2022-10" db="EMBL/GenBank/DDBJ databases">
        <title>Culturing micro-colonial fungi from biological soil crusts in the Mojave desert and describing Neophaeococcomyces mojavensis, and introducing the new genera and species Taxawa tesnikishii.</title>
        <authorList>
            <person name="Kurbessoian T."/>
            <person name="Stajich J.E."/>
        </authorList>
    </citation>
    <scope>NUCLEOTIDE SEQUENCE</scope>
    <source>
        <strain evidence="2">TK_41</strain>
    </source>
</reference>
<protein>
    <recommendedName>
        <fullName evidence="4">AB hydrolase-1 domain-containing protein</fullName>
    </recommendedName>
</protein>
<evidence type="ECO:0000313" key="2">
    <source>
        <dbReference type="EMBL" id="KAJ9602053.1"/>
    </source>
</evidence>
<feature type="chain" id="PRO_5041367196" description="AB hydrolase-1 domain-containing protein" evidence="1">
    <location>
        <begin position="21"/>
        <end position="137"/>
    </location>
</feature>
<feature type="signal peptide" evidence="1">
    <location>
        <begin position="1"/>
        <end position="20"/>
    </location>
</feature>
<evidence type="ECO:0008006" key="4">
    <source>
        <dbReference type="Google" id="ProtNLM"/>
    </source>
</evidence>
<evidence type="ECO:0000313" key="3">
    <source>
        <dbReference type="Proteomes" id="UP001172673"/>
    </source>
</evidence>
<evidence type="ECO:0000256" key="1">
    <source>
        <dbReference type="SAM" id="SignalP"/>
    </source>
</evidence>
<dbReference type="AlphaFoldDB" id="A0AA38UEA2"/>